<dbReference type="EMBL" id="BDGJ01000215">
    <property type="protein sequence ID" value="GAW94348.1"/>
    <property type="molecule type" value="Genomic_DNA"/>
</dbReference>
<sequence length="44" mass="4969">MRIDITGVKGSGKTELAKVKRTVYALCLPIRYCCLTHLRSTRCL</sequence>
<comment type="caution">
    <text evidence="1">The sequence shown here is derived from an EMBL/GenBank/DDBJ whole genome shotgun (WGS) entry which is preliminary data.</text>
</comment>
<gene>
    <name evidence="1" type="ORF">KKC1_34560</name>
</gene>
<evidence type="ECO:0000313" key="2">
    <source>
        <dbReference type="Proteomes" id="UP000197032"/>
    </source>
</evidence>
<dbReference type="Proteomes" id="UP000197032">
    <property type="component" value="Unassembled WGS sequence"/>
</dbReference>
<name>A0A1Z5HY69_9FIRM</name>
<keyword evidence="2" id="KW-1185">Reference proteome</keyword>
<protein>
    <submittedName>
        <fullName evidence="1">Uncharacterized protein</fullName>
    </submittedName>
</protein>
<organism evidence="1 2">
    <name type="scientific">Calderihabitans maritimus</name>
    <dbReference type="NCBI Taxonomy" id="1246530"/>
    <lineage>
        <taxon>Bacteria</taxon>
        <taxon>Bacillati</taxon>
        <taxon>Bacillota</taxon>
        <taxon>Clostridia</taxon>
        <taxon>Neomoorellales</taxon>
        <taxon>Calderihabitantaceae</taxon>
        <taxon>Calderihabitans</taxon>
    </lineage>
</organism>
<reference evidence="2" key="1">
    <citation type="journal article" date="2017" name="Appl. Environ. Microbiol.">
        <title>Genomic Analysis of Calderihabitans maritimus KKC1, a Thermophilic, Hydrogenogenic, Carboxydotrophic Bacterium Isolated from Marine Sediment.</title>
        <authorList>
            <person name="Omae K."/>
            <person name="Yoneda Y."/>
            <person name="Fukuyama Y."/>
            <person name="Yoshida T."/>
            <person name="Sako Y."/>
        </authorList>
    </citation>
    <scope>NUCLEOTIDE SEQUENCE [LARGE SCALE GENOMIC DNA]</scope>
    <source>
        <strain evidence="2">KKC1</strain>
    </source>
</reference>
<dbReference type="AlphaFoldDB" id="A0A1Z5HY69"/>
<evidence type="ECO:0000313" key="1">
    <source>
        <dbReference type="EMBL" id="GAW94348.1"/>
    </source>
</evidence>
<accession>A0A1Z5HY69</accession>
<proteinExistence type="predicted"/>